<dbReference type="InterPro" id="IPR023159">
    <property type="entry name" value="SO1590-like_sf"/>
</dbReference>
<evidence type="ECO:0000313" key="2">
    <source>
        <dbReference type="Proteomes" id="UP000325211"/>
    </source>
</evidence>
<dbReference type="OrthoDB" id="7947478at2"/>
<dbReference type="RefSeq" id="WP_150205759.1">
    <property type="nucleotide sequence ID" value="NZ_CP029190.1"/>
</dbReference>
<dbReference type="EMBL" id="CP029190">
    <property type="protein sequence ID" value="QES46878.1"/>
    <property type="molecule type" value="Genomic_DNA"/>
</dbReference>
<protein>
    <submittedName>
        <fullName evidence="1">DUF3224 domain-containing protein</fullName>
    </submittedName>
</protein>
<gene>
    <name evidence="1" type="ORF">DEJ50_02440</name>
</gene>
<dbReference type="Pfam" id="PF11528">
    <property type="entry name" value="DUF3224"/>
    <property type="match status" value="1"/>
</dbReference>
<proteinExistence type="predicted"/>
<accession>A0A5P2CYM0</accession>
<dbReference type="SUPFAM" id="SSF159238">
    <property type="entry name" value="SO1590-like"/>
    <property type="match status" value="1"/>
</dbReference>
<evidence type="ECO:0000313" key="1">
    <source>
        <dbReference type="EMBL" id="QES46878.1"/>
    </source>
</evidence>
<organism evidence="1 2">
    <name type="scientific">Streptomyces venezuelae</name>
    <dbReference type="NCBI Taxonomy" id="54571"/>
    <lineage>
        <taxon>Bacteria</taxon>
        <taxon>Bacillati</taxon>
        <taxon>Actinomycetota</taxon>
        <taxon>Actinomycetes</taxon>
        <taxon>Kitasatosporales</taxon>
        <taxon>Streptomycetaceae</taxon>
        <taxon>Streptomyces</taxon>
    </lineage>
</organism>
<name>A0A5P2CYM0_STRVZ</name>
<reference evidence="1 2" key="1">
    <citation type="submission" date="2018-05" db="EMBL/GenBank/DDBJ databases">
        <title>Streptomyces venezuelae.</title>
        <authorList>
            <person name="Kim W."/>
            <person name="Lee N."/>
            <person name="Cho B.-K."/>
        </authorList>
    </citation>
    <scope>NUCLEOTIDE SEQUENCE [LARGE SCALE GENOMIC DNA]</scope>
    <source>
        <strain evidence="1 2">ATCC 21782</strain>
    </source>
</reference>
<dbReference type="InterPro" id="IPR021607">
    <property type="entry name" value="DUF3224"/>
</dbReference>
<sequence>MDTNTRTHGRFGFADWTEEPVGEEGVLPRLARATVVNTFSGRIEAAGTRCSYTIAYVGESAGTFAGMEVLTGTVDGRKGSFVLAERGGFDAEGTRCTFEVVPGSGTGELAGLRGSGGFTYRHGEVSVAYTFDCELGVSSRER</sequence>
<dbReference type="Proteomes" id="UP000325211">
    <property type="component" value="Chromosome"/>
</dbReference>
<dbReference type="AlphaFoldDB" id="A0A5P2CYM0"/>
<dbReference type="Gene3D" id="2.40.350.10">
    <property type="entry name" value="SO1590-like"/>
    <property type="match status" value="1"/>
</dbReference>